<feature type="region of interest" description="Disordered" evidence="1">
    <location>
        <begin position="115"/>
        <end position="137"/>
    </location>
</feature>
<evidence type="ECO:0000313" key="2">
    <source>
        <dbReference type="EMBL" id="RDW80599.1"/>
    </source>
</evidence>
<dbReference type="AlphaFoldDB" id="A0A3D8S2T8"/>
<protein>
    <submittedName>
        <fullName evidence="2">Uncharacterized protein</fullName>
    </submittedName>
</protein>
<keyword evidence="3" id="KW-1185">Reference proteome</keyword>
<gene>
    <name evidence="2" type="ORF">BP5796_05297</name>
</gene>
<dbReference type="OrthoDB" id="3543450at2759"/>
<proteinExistence type="predicted"/>
<feature type="compositionally biased region" description="Polar residues" evidence="1">
    <location>
        <begin position="631"/>
        <end position="665"/>
    </location>
</feature>
<dbReference type="Proteomes" id="UP000256328">
    <property type="component" value="Unassembled WGS sequence"/>
</dbReference>
<feature type="region of interest" description="Disordered" evidence="1">
    <location>
        <begin position="572"/>
        <end position="665"/>
    </location>
</feature>
<sequence>MPGGHNRRKVASAANILNVGASSEQVAPEAQSSEDIPVARTPASLATITLQITPRIDSPIPNSKRAQKVLARRLAEERQREAARKLTCSIATPAEKDQRETINFLARTTVLDVSDYSNGDQTSELPSTRRTRPSQDSAVLECIPEEEAQDPIGTTEQTGVNPTSAAVIKSAQQIADSTTLCTLRLPSTQKQSRKRVRTNKLQFTERHCVDEPLHEPRKQLLGIDQNPSTFKETFHHPLESSDSPRSLKHTRQQEDEIDVNSIFTLHHNNFDPSSEPSPKQRRTNTRSRSGKARVYKQTQTQKHLNASSRKTQLEGGRHGRQKRRLPVNELVTASEKLAGIQELSLADESMELSCDPIDASKDGSQIDIVRRNKLSRRPLHRIKSNTHRHKGVERIEGSEYRMPRPPKLSPKVNKISRRAPTYSDGFENCEARPTGRFMPRSKARRQALAYHAMAGMGRLTLVYERSLEMDTAIEQSSEAVPRNARLLTQNRSISVHGLPQKSHTKDSMLKEILETQGAYTMSFHTPKDSRSLESAPERKRINKIERNVSFGDETDVYTQLMVVTAHRFDNHDSYTNERDSSQSREASFSASEDEVDDKNSDHHSPEYRAGDSEHGSFGEEFDIQNIRDDSAFSSPRNLNDSRASATIRRLQTSFTPPPNGTQGQL</sequence>
<feature type="compositionally biased region" description="Basic and acidic residues" evidence="1">
    <location>
        <begin position="572"/>
        <end position="582"/>
    </location>
</feature>
<feature type="region of interest" description="Disordered" evidence="1">
    <location>
        <begin position="266"/>
        <end position="323"/>
    </location>
</feature>
<name>A0A3D8S2T8_9HELO</name>
<accession>A0A3D8S2T8</accession>
<evidence type="ECO:0000256" key="1">
    <source>
        <dbReference type="SAM" id="MobiDB-lite"/>
    </source>
</evidence>
<dbReference type="EMBL" id="PDLN01000007">
    <property type="protein sequence ID" value="RDW80599.1"/>
    <property type="molecule type" value="Genomic_DNA"/>
</dbReference>
<feature type="compositionally biased region" description="Polar residues" evidence="1">
    <location>
        <begin position="296"/>
        <end position="310"/>
    </location>
</feature>
<evidence type="ECO:0000313" key="3">
    <source>
        <dbReference type="Proteomes" id="UP000256328"/>
    </source>
</evidence>
<comment type="caution">
    <text evidence="2">The sequence shown here is derived from an EMBL/GenBank/DDBJ whole genome shotgun (WGS) entry which is preliminary data.</text>
</comment>
<feature type="compositionally biased region" description="Polar residues" evidence="1">
    <location>
        <begin position="266"/>
        <end position="277"/>
    </location>
</feature>
<reference evidence="2 3" key="1">
    <citation type="journal article" date="2018" name="IMA Fungus">
        <title>IMA Genome-F 9: Draft genome sequence of Annulohypoxylon stygium, Aspergillus mulundensis, Berkeleyomyces basicola (syn. Thielaviopsis basicola), Ceratocystis smalleyi, two Cercospora beticola strains, Coleophoma cylindrospora, Fusarium fracticaudum, Phialophora cf. hyalina, and Morchella septimelata.</title>
        <authorList>
            <person name="Wingfield B.D."/>
            <person name="Bills G.F."/>
            <person name="Dong Y."/>
            <person name="Huang W."/>
            <person name="Nel W.J."/>
            <person name="Swalarsk-Parry B.S."/>
            <person name="Vaghefi N."/>
            <person name="Wilken P.M."/>
            <person name="An Z."/>
            <person name="de Beer Z.W."/>
            <person name="De Vos L."/>
            <person name="Chen L."/>
            <person name="Duong T.A."/>
            <person name="Gao Y."/>
            <person name="Hammerbacher A."/>
            <person name="Kikkert J.R."/>
            <person name="Li Y."/>
            <person name="Li H."/>
            <person name="Li K."/>
            <person name="Li Q."/>
            <person name="Liu X."/>
            <person name="Ma X."/>
            <person name="Naidoo K."/>
            <person name="Pethybridge S.J."/>
            <person name="Sun J."/>
            <person name="Steenkamp E.T."/>
            <person name="van der Nest M.A."/>
            <person name="van Wyk S."/>
            <person name="Wingfield M.J."/>
            <person name="Xiong C."/>
            <person name="Yue Q."/>
            <person name="Zhang X."/>
        </authorList>
    </citation>
    <scope>NUCLEOTIDE SEQUENCE [LARGE SCALE GENOMIC DNA]</scope>
    <source>
        <strain evidence="2 3">BP5796</strain>
    </source>
</reference>
<feature type="compositionally biased region" description="Basic and acidic residues" evidence="1">
    <location>
        <begin position="597"/>
        <end position="617"/>
    </location>
</feature>
<organism evidence="2 3">
    <name type="scientific">Coleophoma crateriformis</name>
    <dbReference type="NCBI Taxonomy" id="565419"/>
    <lineage>
        <taxon>Eukaryota</taxon>
        <taxon>Fungi</taxon>
        <taxon>Dikarya</taxon>
        <taxon>Ascomycota</taxon>
        <taxon>Pezizomycotina</taxon>
        <taxon>Leotiomycetes</taxon>
        <taxon>Helotiales</taxon>
        <taxon>Dermateaceae</taxon>
        <taxon>Coleophoma</taxon>
    </lineage>
</organism>
<feature type="compositionally biased region" description="Polar residues" evidence="1">
    <location>
        <begin position="115"/>
        <end position="128"/>
    </location>
</feature>
<feature type="region of interest" description="Disordered" evidence="1">
    <location>
        <begin position="228"/>
        <end position="253"/>
    </location>
</feature>
<feature type="compositionally biased region" description="Basic residues" evidence="1">
    <location>
        <begin position="279"/>
        <end position="294"/>
    </location>
</feature>